<name>A0ACB9J290_9ASTR</name>
<reference evidence="2" key="1">
    <citation type="journal article" date="2022" name="Mol. Ecol. Resour.">
        <title>The genomes of chicory, endive, great burdock and yacon provide insights into Asteraceae palaeo-polyploidization history and plant inulin production.</title>
        <authorList>
            <person name="Fan W."/>
            <person name="Wang S."/>
            <person name="Wang H."/>
            <person name="Wang A."/>
            <person name="Jiang F."/>
            <person name="Liu H."/>
            <person name="Zhao H."/>
            <person name="Xu D."/>
            <person name="Zhang Y."/>
        </authorList>
    </citation>
    <scope>NUCLEOTIDE SEQUENCE [LARGE SCALE GENOMIC DNA]</scope>
    <source>
        <strain evidence="2">cv. Yunnan</strain>
    </source>
</reference>
<gene>
    <name evidence="1" type="ORF">L1987_14270</name>
</gene>
<comment type="caution">
    <text evidence="1">The sequence shown here is derived from an EMBL/GenBank/DDBJ whole genome shotgun (WGS) entry which is preliminary data.</text>
</comment>
<keyword evidence="2" id="KW-1185">Reference proteome</keyword>
<proteinExistence type="predicted"/>
<protein>
    <submittedName>
        <fullName evidence="1">Uncharacterized protein</fullName>
    </submittedName>
</protein>
<evidence type="ECO:0000313" key="2">
    <source>
        <dbReference type="Proteomes" id="UP001056120"/>
    </source>
</evidence>
<accession>A0ACB9J290</accession>
<evidence type="ECO:0000313" key="1">
    <source>
        <dbReference type="EMBL" id="KAI3814629.1"/>
    </source>
</evidence>
<sequence length="113" mass="12781">MQFHVTLAGEVYVVGGDFGWNVPSNPKFYTLWSLRKRFKITDVLWFNFTSTGKDSVAVVKEEAYHSCDIKDPVRLIPGGPDRYTLMTPGSHFLICTKLNHCKLGQKFIANVSP</sequence>
<organism evidence="1 2">
    <name type="scientific">Smallanthus sonchifolius</name>
    <dbReference type="NCBI Taxonomy" id="185202"/>
    <lineage>
        <taxon>Eukaryota</taxon>
        <taxon>Viridiplantae</taxon>
        <taxon>Streptophyta</taxon>
        <taxon>Embryophyta</taxon>
        <taxon>Tracheophyta</taxon>
        <taxon>Spermatophyta</taxon>
        <taxon>Magnoliopsida</taxon>
        <taxon>eudicotyledons</taxon>
        <taxon>Gunneridae</taxon>
        <taxon>Pentapetalae</taxon>
        <taxon>asterids</taxon>
        <taxon>campanulids</taxon>
        <taxon>Asterales</taxon>
        <taxon>Asteraceae</taxon>
        <taxon>Asteroideae</taxon>
        <taxon>Heliantheae alliance</taxon>
        <taxon>Millerieae</taxon>
        <taxon>Smallanthus</taxon>
    </lineage>
</organism>
<dbReference type="EMBL" id="CM042022">
    <property type="protein sequence ID" value="KAI3814629.1"/>
    <property type="molecule type" value="Genomic_DNA"/>
</dbReference>
<dbReference type="Proteomes" id="UP001056120">
    <property type="component" value="Linkage Group LG05"/>
</dbReference>
<reference evidence="1 2" key="2">
    <citation type="journal article" date="2022" name="Mol. Ecol. Resour.">
        <title>The genomes of chicory, endive, great burdock and yacon provide insights into Asteraceae paleo-polyploidization history and plant inulin production.</title>
        <authorList>
            <person name="Fan W."/>
            <person name="Wang S."/>
            <person name="Wang H."/>
            <person name="Wang A."/>
            <person name="Jiang F."/>
            <person name="Liu H."/>
            <person name="Zhao H."/>
            <person name="Xu D."/>
            <person name="Zhang Y."/>
        </authorList>
    </citation>
    <scope>NUCLEOTIDE SEQUENCE [LARGE SCALE GENOMIC DNA]</scope>
    <source>
        <strain evidence="2">cv. Yunnan</strain>
        <tissue evidence="1">Leaves</tissue>
    </source>
</reference>